<dbReference type="SUPFAM" id="SSF53955">
    <property type="entry name" value="Lysozyme-like"/>
    <property type="match status" value="1"/>
</dbReference>
<keyword evidence="4" id="KW-1185">Reference proteome</keyword>
<gene>
    <name evidence="3" type="ORF">ACFFJC_19395</name>
</gene>
<dbReference type="CDD" id="cd13926">
    <property type="entry name" value="N-acetylmuramidase_GH108"/>
    <property type="match status" value="1"/>
</dbReference>
<name>A0ABV6D1E0_9SPHN</name>
<accession>A0ABV6D1E0</accession>
<dbReference type="InterPro" id="IPR018537">
    <property type="entry name" value="Peptidoglycan-bd_3"/>
</dbReference>
<protein>
    <submittedName>
        <fullName evidence="3">Glycoside hydrolase family 108 protein</fullName>
    </submittedName>
</protein>
<dbReference type="Gene3D" id="1.20.141.10">
    <property type="entry name" value="Chitosanase, subunit A, domain 1"/>
    <property type="match status" value="1"/>
</dbReference>
<sequence>MASLATFRNKSRQIGAAALTIIGAAIALEGGYVNHNADPGGETNMGITVQVARENGYAGPMRTLPPEVAQSIYYDRYLVKPGLAPLISIDAAVTEELFDTTVNMGPARPSRWFQEGVNSLCGTHLAVDGKIGARTIAAYDACQEDAGAVKLCGRMLDRLDASQRAEYDRLVRVNPNLKVFHKGWLAHRIGNVDRAKCRRPAP</sequence>
<dbReference type="GO" id="GO:0016787">
    <property type="term" value="F:hydrolase activity"/>
    <property type="evidence" value="ECO:0007669"/>
    <property type="project" value="UniProtKB-KW"/>
</dbReference>
<reference evidence="3 4" key="1">
    <citation type="submission" date="2024-09" db="EMBL/GenBank/DDBJ databases">
        <authorList>
            <person name="Sun Q."/>
            <person name="Mori K."/>
        </authorList>
    </citation>
    <scope>NUCLEOTIDE SEQUENCE [LARGE SCALE GENOMIC DNA]</scope>
    <source>
        <strain evidence="3 4">CCM 7706</strain>
    </source>
</reference>
<dbReference type="Proteomes" id="UP001589798">
    <property type="component" value="Unassembled WGS sequence"/>
</dbReference>
<keyword evidence="3" id="KW-0378">Hydrolase</keyword>
<dbReference type="InterPro" id="IPR008565">
    <property type="entry name" value="TtsA-like_GH18_dom"/>
</dbReference>
<proteinExistence type="predicted"/>
<feature type="domain" description="Peptidoglycan binding" evidence="2">
    <location>
        <begin position="108"/>
        <end position="188"/>
    </location>
</feature>
<evidence type="ECO:0000259" key="2">
    <source>
        <dbReference type="Pfam" id="PF09374"/>
    </source>
</evidence>
<dbReference type="RefSeq" id="WP_379489056.1">
    <property type="nucleotide sequence ID" value="NZ_JBHLWK010000027.1"/>
</dbReference>
<evidence type="ECO:0000259" key="1">
    <source>
        <dbReference type="Pfam" id="PF05838"/>
    </source>
</evidence>
<comment type="caution">
    <text evidence="3">The sequence shown here is derived from an EMBL/GenBank/DDBJ whole genome shotgun (WGS) entry which is preliminary data.</text>
</comment>
<feature type="domain" description="TtsA-like Glycoside hydrolase family 108" evidence="1">
    <location>
        <begin position="26"/>
        <end position="105"/>
    </location>
</feature>
<dbReference type="Pfam" id="PF05838">
    <property type="entry name" value="Glyco_hydro_108"/>
    <property type="match status" value="1"/>
</dbReference>
<evidence type="ECO:0000313" key="3">
    <source>
        <dbReference type="EMBL" id="MFC0206436.1"/>
    </source>
</evidence>
<dbReference type="InterPro" id="IPR023346">
    <property type="entry name" value="Lysozyme-like_dom_sf"/>
</dbReference>
<dbReference type="Pfam" id="PF09374">
    <property type="entry name" value="PG_binding_3"/>
    <property type="match status" value="1"/>
</dbReference>
<dbReference type="EMBL" id="JBHLWK010000027">
    <property type="protein sequence ID" value="MFC0206436.1"/>
    <property type="molecule type" value="Genomic_DNA"/>
</dbReference>
<organism evidence="3 4">
    <name type="scientific">Novosphingobium soli</name>
    <dbReference type="NCBI Taxonomy" id="574956"/>
    <lineage>
        <taxon>Bacteria</taxon>
        <taxon>Pseudomonadati</taxon>
        <taxon>Pseudomonadota</taxon>
        <taxon>Alphaproteobacteria</taxon>
        <taxon>Sphingomonadales</taxon>
        <taxon>Sphingomonadaceae</taxon>
        <taxon>Novosphingobium</taxon>
    </lineage>
</organism>
<evidence type="ECO:0000313" key="4">
    <source>
        <dbReference type="Proteomes" id="UP001589798"/>
    </source>
</evidence>